<proteinExistence type="predicted"/>
<name>A0A1Q9DWZ7_SYMMI</name>
<comment type="caution">
    <text evidence="1">The sequence shown here is derived from an EMBL/GenBank/DDBJ whole genome shotgun (WGS) entry which is preliminary data.</text>
</comment>
<dbReference type="AlphaFoldDB" id="A0A1Q9DWZ7"/>
<dbReference type="OrthoDB" id="448785at2759"/>
<organism evidence="1 2">
    <name type="scientific">Symbiodinium microadriaticum</name>
    <name type="common">Dinoflagellate</name>
    <name type="synonym">Zooxanthella microadriatica</name>
    <dbReference type="NCBI Taxonomy" id="2951"/>
    <lineage>
        <taxon>Eukaryota</taxon>
        <taxon>Sar</taxon>
        <taxon>Alveolata</taxon>
        <taxon>Dinophyceae</taxon>
        <taxon>Suessiales</taxon>
        <taxon>Symbiodiniaceae</taxon>
        <taxon>Symbiodinium</taxon>
    </lineage>
</organism>
<reference evidence="1 2" key="1">
    <citation type="submission" date="2016-02" db="EMBL/GenBank/DDBJ databases">
        <title>Genome analysis of coral dinoflagellate symbionts highlights evolutionary adaptations to a symbiotic lifestyle.</title>
        <authorList>
            <person name="Aranda M."/>
            <person name="Li Y."/>
            <person name="Liew Y.J."/>
            <person name="Baumgarten S."/>
            <person name="Simakov O."/>
            <person name="Wilson M."/>
            <person name="Piel J."/>
            <person name="Ashoor H."/>
            <person name="Bougouffa S."/>
            <person name="Bajic V.B."/>
            <person name="Ryu T."/>
            <person name="Ravasi T."/>
            <person name="Bayer T."/>
            <person name="Micklem G."/>
            <person name="Kim H."/>
            <person name="Bhak J."/>
            <person name="Lajeunesse T.C."/>
            <person name="Voolstra C.R."/>
        </authorList>
    </citation>
    <scope>NUCLEOTIDE SEQUENCE [LARGE SCALE GENOMIC DNA]</scope>
    <source>
        <strain evidence="1 2">CCMP2467</strain>
    </source>
</reference>
<dbReference type="EMBL" id="LSRX01000353">
    <property type="protein sequence ID" value="OLP99687.1"/>
    <property type="molecule type" value="Genomic_DNA"/>
</dbReference>
<keyword evidence="2" id="KW-1185">Reference proteome</keyword>
<protein>
    <submittedName>
        <fullName evidence="1">Uncharacterized protein</fullName>
    </submittedName>
</protein>
<dbReference type="Proteomes" id="UP000186817">
    <property type="component" value="Unassembled WGS sequence"/>
</dbReference>
<evidence type="ECO:0000313" key="1">
    <source>
        <dbReference type="EMBL" id="OLP99687.1"/>
    </source>
</evidence>
<sequence length="382" mass="41291">MRSTALLKRVENLNVEISPWHPLLEANISESVPAFAAASLGPFDDSLRHLGVVKLPPKLQQLAACFSSSVSQMQSLFPRAEGDESRADAFLRFMAQTDRYSRLNGGGAAPSGRPRVSLVRDFPFTLVEKTPGDASKSSTSFLDRLGAMINAGSVQRAVLSFNDSRDDHRIITRLLQPVVYSAVAQIVFDGLPRTFAQKALDSLTTAQGLPSSAANTAALAAESGGDLRQAINALQLWTGNQRCVPTTGVNTRARNRGSTEKRTKAQLQAEASRDAEASLRMANLGLFHALGRLLWCKRIPPGGDVVEMSAGGTKRRRKATTSGSRTLWTWCADFWAVVGNLATIPFADKGGFTGTQRLKDLIVHALPRSLFGARGRMSVRLC</sequence>
<evidence type="ECO:0000313" key="2">
    <source>
        <dbReference type="Proteomes" id="UP000186817"/>
    </source>
</evidence>
<accession>A0A1Q9DWZ7</accession>
<gene>
    <name evidence="1" type="ORF">AK812_SmicGene17746</name>
</gene>